<name>A0ABM0K8P9_APLCA</name>
<sequence length="219" mass="25012">MATAMADQHSQLEGAAYCSKERREQENRAKGHEEKKEELPRKKIVYAEDYNFPTAQDRLEDKRRLDRERIICPILPQNEETRRPREAGPLPLRFPDHADYNSREHDSHEEDAAFPEYEDEDEEREDVLNVDAFIGAFGAAIAVVAGENPQDEEYGEDPYDGYAAFIAALANMQLNSGDEGIGLEYSYMVEPEFEHEEAEDGDESDSGCPPPEYFDDDLQ</sequence>
<feature type="compositionally biased region" description="Basic and acidic residues" evidence="1">
    <location>
        <begin position="19"/>
        <end position="40"/>
    </location>
</feature>
<feature type="compositionally biased region" description="Acidic residues" evidence="1">
    <location>
        <begin position="112"/>
        <end position="122"/>
    </location>
</feature>
<feature type="compositionally biased region" description="Acidic residues" evidence="1">
    <location>
        <begin position="192"/>
        <end position="205"/>
    </location>
</feature>
<feature type="region of interest" description="Disordered" evidence="1">
    <location>
        <begin position="192"/>
        <end position="219"/>
    </location>
</feature>
<keyword evidence="2" id="KW-1185">Reference proteome</keyword>
<reference evidence="3" key="1">
    <citation type="submission" date="2025-08" db="UniProtKB">
        <authorList>
            <consortium name="RefSeq"/>
        </authorList>
    </citation>
    <scope>IDENTIFICATION</scope>
</reference>
<feature type="compositionally biased region" description="Basic and acidic residues" evidence="1">
    <location>
        <begin position="94"/>
        <end position="111"/>
    </location>
</feature>
<feature type="region of interest" description="Disordered" evidence="1">
    <location>
        <begin position="1"/>
        <end position="40"/>
    </location>
</feature>
<proteinExistence type="predicted"/>
<organism evidence="2 3">
    <name type="scientific">Aplysia californica</name>
    <name type="common">California sea hare</name>
    <dbReference type="NCBI Taxonomy" id="6500"/>
    <lineage>
        <taxon>Eukaryota</taxon>
        <taxon>Metazoa</taxon>
        <taxon>Spiralia</taxon>
        <taxon>Lophotrochozoa</taxon>
        <taxon>Mollusca</taxon>
        <taxon>Gastropoda</taxon>
        <taxon>Heterobranchia</taxon>
        <taxon>Euthyneura</taxon>
        <taxon>Tectipleura</taxon>
        <taxon>Aplysiida</taxon>
        <taxon>Aplysioidea</taxon>
        <taxon>Aplysiidae</taxon>
        <taxon>Aplysia</taxon>
    </lineage>
</organism>
<feature type="region of interest" description="Disordered" evidence="1">
    <location>
        <begin position="76"/>
        <end position="122"/>
    </location>
</feature>
<gene>
    <name evidence="3" type="primary">LOC101854299</name>
</gene>
<evidence type="ECO:0000313" key="2">
    <source>
        <dbReference type="Proteomes" id="UP000694888"/>
    </source>
</evidence>
<protein>
    <submittedName>
        <fullName evidence="3">Uncharacterized protein LOC101854299</fullName>
    </submittedName>
</protein>
<dbReference type="RefSeq" id="XP_005111488.1">
    <property type="nucleotide sequence ID" value="XM_005111431.3"/>
</dbReference>
<accession>A0ABM0K8P9</accession>
<evidence type="ECO:0000256" key="1">
    <source>
        <dbReference type="SAM" id="MobiDB-lite"/>
    </source>
</evidence>
<dbReference type="GeneID" id="101854299"/>
<dbReference type="Proteomes" id="UP000694888">
    <property type="component" value="Unplaced"/>
</dbReference>
<evidence type="ECO:0000313" key="3">
    <source>
        <dbReference type="RefSeq" id="XP_005111488.1"/>
    </source>
</evidence>